<dbReference type="Gene3D" id="3.40.50.12780">
    <property type="entry name" value="N-terminal domain of ligase-like"/>
    <property type="match status" value="1"/>
</dbReference>
<evidence type="ECO:0000313" key="2">
    <source>
        <dbReference type="Proteomes" id="UP000256977"/>
    </source>
</evidence>
<dbReference type="PANTHER" id="PTHR43845">
    <property type="entry name" value="BLR5969 PROTEIN"/>
    <property type="match status" value="1"/>
</dbReference>
<proteinExistence type="predicted"/>
<dbReference type="EMBL" id="QRDZ01000028">
    <property type="protein sequence ID" value="RED61956.1"/>
    <property type="molecule type" value="Genomic_DNA"/>
</dbReference>
<gene>
    <name evidence="1" type="ORF">DFP98_12865</name>
</gene>
<evidence type="ECO:0000313" key="1">
    <source>
        <dbReference type="EMBL" id="RED61956.1"/>
    </source>
</evidence>
<reference evidence="1 2" key="1">
    <citation type="submission" date="2018-07" db="EMBL/GenBank/DDBJ databases">
        <title>Genomic Encyclopedia of Type Strains, Phase III (KMG-III): the genomes of soil and plant-associated and newly described type strains.</title>
        <authorList>
            <person name="Whitman W."/>
        </authorList>
    </citation>
    <scope>NUCLEOTIDE SEQUENCE [LARGE SCALE GENOMIC DNA]</scope>
    <source>
        <strain evidence="1 2">CECT 7287</strain>
    </source>
</reference>
<dbReference type="SUPFAM" id="SSF56801">
    <property type="entry name" value="Acetyl-CoA synthetase-like"/>
    <property type="match status" value="1"/>
</dbReference>
<accession>A0A3D9ILI7</accession>
<dbReference type="OrthoDB" id="3981340at2"/>
<keyword evidence="1" id="KW-0436">Ligase</keyword>
<dbReference type="RefSeq" id="WP_116063984.1">
    <property type="nucleotide sequence ID" value="NZ_QRDZ01000028.1"/>
</dbReference>
<name>A0A3D9ILI7_9BACL</name>
<sequence>MSLSPFHAKIDRTVRLFPWYGQLLSDAGIDRFAVRSIERLPLMTSELLERYYYSRELPYAEDGVVGRTTSYRTSGTSTNRRKTIFYSAEDENHYIRIKAELFRRIIEPAGASTALSDMGTGHAAGTALDVFARIGVAADSISFEQPIGRHLERLGTLRPHVLYTMPSILDRLLAAAEDDPAGYGLRSVLLVGEIAAPSWRRSVAERLGLHEERITDTYGSIEIGTIASYSHEHGRYLFAEGIKAEGISAEALGGGWEPLQDGESVLVLTSHVRELFPALRFVTYDVVRDLRPIRVDGKWRQSFEALVRRIGPELKHGEKISVYDIENVVYRHLREAHVAIHVRGNKLTVHIGSRSPVGAAVCESIERELAERIPEIGAMIRGGILEAIRVVPEEAAYDGPAIKRKKVFYD</sequence>
<dbReference type="InterPro" id="IPR042099">
    <property type="entry name" value="ANL_N_sf"/>
</dbReference>
<dbReference type="GO" id="GO:0016874">
    <property type="term" value="F:ligase activity"/>
    <property type="evidence" value="ECO:0007669"/>
    <property type="project" value="UniProtKB-KW"/>
</dbReference>
<organism evidence="1 2">
    <name type="scientific">Cohnella phaseoli</name>
    <dbReference type="NCBI Taxonomy" id="456490"/>
    <lineage>
        <taxon>Bacteria</taxon>
        <taxon>Bacillati</taxon>
        <taxon>Bacillota</taxon>
        <taxon>Bacilli</taxon>
        <taxon>Bacillales</taxon>
        <taxon>Paenibacillaceae</taxon>
        <taxon>Cohnella</taxon>
    </lineage>
</organism>
<keyword evidence="2" id="KW-1185">Reference proteome</keyword>
<comment type="caution">
    <text evidence="1">The sequence shown here is derived from an EMBL/GenBank/DDBJ whole genome shotgun (WGS) entry which is preliminary data.</text>
</comment>
<dbReference type="PANTHER" id="PTHR43845:SF1">
    <property type="entry name" value="BLR5969 PROTEIN"/>
    <property type="match status" value="1"/>
</dbReference>
<dbReference type="Proteomes" id="UP000256977">
    <property type="component" value="Unassembled WGS sequence"/>
</dbReference>
<dbReference type="AlphaFoldDB" id="A0A3D9ILI7"/>
<protein>
    <submittedName>
        <fullName evidence="1">Phenylacetate-CoA ligase</fullName>
    </submittedName>
</protein>